<feature type="non-terminal residue" evidence="1">
    <location>
        <position position="52"/>
    </location>
</feature>
<evidence type="ECO:0000313" key="1">
    <source>
        <dbReference type="EMBL" id="KKK78907.1"/>
    </source>
</evidence>
<protein>
    <submittedName>
        <fullName evidence="1">Uncharacterized protein</fullName>
    </submittedName>
</protein>
<dbReference type="AlphaFoldDB" id="A0A0F8YBU5"/>
<name>A0A0F8YBU5_9ZZZZ</name>
<gene>
    <name evidence="1" type="ORF">LCGC14_2838830</name>
</gene>
<dbReference type="EMBL" id="LAZR01054274">
    <property type="protein sequence ID" value="KKK78907.1"/>
    <property type="molecule type" value="Genomic_DNA"/>
</dbReference>
<reference evidence="1" key="1">
    <citation type="journal article" date="2015" name="Nature">
        <title>Complex archaea that bridge the gap between prokaryotes and eukaryotes.</title>
        <authorList>
            <person name="Spang A."/>
            <person name="Saw J.H."/>
            <person name="Jorgensen S.L."/>
            <person name="Zaremba-Niedzwiedzka K."/>
            <person name="Martijn J."/>
            <person name="Lind A.E."/>
            <person name="van Eijk R."/>
            <person name="Schleper C."/>
            <person name="Guy L."/>
            <person name="Ettema T.J."/>
        </authorList>
    </citation>
    <scope>NUCLEOTIDE SEQUENCE</scope>
</reference>
<comment type="caution">
    <text evidence="1">The sequence shown here is derived from an EMBL/GenBank/DDBJ whole genome shotgun (WGS) entry which is preliminary data.</text>
</comment>
<accession>A0A0F8YBU5</accession>
<organism evidence="1">
    <name type="scientific">marine sediment metagenome</name>
    <dbReference type="NCBI Taxonomy" id="412755"/>
    <lineage>
        <taxon>unclassified sequences</taxon>
        <taxon>metagenomes</taxon>
        <taxon>ecological metagenomes</taxon>
    </lineage>
</organism>
<sequence length="52" mass="5772">MSEPSATIYSKMQTGAPLESYKKTILGKVVVRVLNPFSDDPEEIFLEGDPNK</sequence>
<proteinExistence type="predicted"/>